<comment type="cofactor">
    <cofactor evidence="1">
        <name>thiamine diphosphate</name>
        <dbReference type="ChEBI" id="CHEBI:58937"/>
    </cofactor>
</comment>
<keyword evidence="5" id="KW-0670">Pyruvate</keyword>
<evidence type="ECO:0000313" key="5">
    <source>
        <dbReference type="EMBL" id="MBF5059049.1"/>
    </source>
</evidence>
<organism evidence="5 6">
    <name type="scientific">Candidatus Neptunichlamydia vexilliferae</name>
    <dbReference type="NCBI Taxonomy" id="1651774"/>
    <lineage>
        <taxon>Bacteria</taxon>
        <taxon>Pseudomonadati</taxon>
        <taxon>Chlamydiota</taxon>
        <taxon>Chlamydiia</taxon>
        <taxon>Parachlamydiales</taxon>
        <taxon>Simkaniaceae</taxon>
        <taxon>Candidatus Neptunichlamydia</taxon>
    </lineage>
</organism>
<dbReference type="Gene3D" id="3.40.50.970">
    <property type="match status" value="1"/>
</dbReference>
<accession>A0ABS0AYK5</accession>
<feature type="domain" description="Dehydrogenase E1 component" evidence="4">
    <location>
        <begin position="9"/>
        <end position="302"/>
    </location>
</feature>
<evidence type="ECO:0000313" key="6">
    <source>
        <dbReference type="Proteomes" id="UP001194714"/>
    </source>
</evidence>
<evidence type="ECO:0000259" key="4">
    <source>
        <dbReference type="Pfam" id="PF00676"/>
    </source>
</evidence>
<reference evidence="5 6" key="1">
    <citation type="submission" date="2020-01" db="EMBL/GenBank/DDBJ databases">
        <title>Draft genome sequence of Cand. Neptunochlamydia vexilliferae K9.</title>
        <authorList>
            <person name="Schulz F."/>
            <person name="Koestlbacher S."/>
            <person name="Wascher F."/>
            <person name="Pizzetti I."/>
            <person name="Horn M."/>
        </authorList>
    </citation>
    <scope>NUCLEOTIDE SEQUENCE [LARGE SCALE GENOMIC DNA]</scope>
    <source>
        <strain evidence="5 6">K9</strain>
    </source>
</reference>
<evidence type="ECO:0000256" key="1">
    <source>
        <dbReference type="ARBA" id="ARBA00001964"/>
    </source>
</evidence>
<keyword evidence="3" id="KW-0786">Thiamine pyrophosphate</keyword>
<comment type="caution">
    <text evidence="5">The sequence shown here is derived from an EMBL/GenBank/DDBJ whole genome shotgun (WGS) entry which is preliminary data.</text>
</comment>
<sequence>MTPETYFYEMLRIRRIEEAIASRYSEQKMRCPTHLSIGQEAIAVGVSAAINKEDLMVSNHRAHAHYLAKGGDLKTMIAEIHGKKTGCSMGRGGSMHLVDRSVGFVGSTPIVAGSIPIGVGLAFASSLKQDDLLTVTYMGEAATEEGVFAESLNFASLKKLPVLFVCENNLYSVYSPLSVRQSKERDLVKIAEGHGIFSQKGNGNDVEETLTLAKEAVHHIRNGNGPAFLLLDTYRFREHCGPNFDTDLPYRTIEEFSHWLEKCPIKTYQKQFTEDTIQEMEEKIKKEVDEAFSFAEESPLPEFDLDYELTYAE</sequence>
<dbReference type="CDD" id="cd02000">
    <property type="entry name" value="TPP_E1_PDC_ADC_BCADC"/>
    <property type="match status" value="1"/>
</dbReference>
<dbReference type="InterPro" id="IPR001017">
    <property type="entry name" value="DH_E1"/>
</dbReference>
<keyword evidence="6" id="KW-1185">Reference proteome</keyword>
<dbReference type="InterPro" id="IPR050642">
    <property type="entry name" value="PDH_E1_Alpha_Subunit"/>
</dbReference>
<dbReference type="Pfam" id="PF00676">
    <property type="entry name" value="E1_dh"/>
    <property type="match status" value="1"/>
</dbReference>
<dbReference type="GO" id="GO:0004739">
    <property type="term" value="F:pyruvate dehydrogenase (acetyl-transferring) activity"/>
    <property type="evidence" value="ECO:0007669"/>
    <property type="project" value="UniProtKB-EC"/>
</dbReference>
<keyword evidence="2 5" id="KW-0560">Oxidoreductase</keyword>
<dbReference type="SUPFAM" id="SSF52518">
    <property type="entry name" value="Thiamin diphosphate-binding fold (THDP-binding)"/>
    <property type="match status" value="1"/>
</dbReference>
<dbReference type="PANTHER" id="PTHR11516">
    <property type="entry name" value="PYRUVATE DEHYDROGENASE E1 COMPONENT, ALPHA SUBUNIT BACTERIAL AND ORGANELLAR"/>
    <property type="match status" value="1"/>
</dbReference>
<name>A0ABS0AYK5_9BACT</name>
<proteinExistence type="predicted"/>
<evidence type="ECO:0000256" key="3">
    <source>
        <dbReference type="ARBA" id="ARBA00023052"/>
    </source>
</evidence>
<gene>
    <name evidence="5" type="ORF">NEPTK9_000554</name>
</gene>
<dbReference type="Proteomes" id="UP001194714">
    <property type="component" value="Unassembled WGS sequence"/>
</dbReference>
<evidence type="ECO:0000256" key="2">
    <source>
        <dbReference type="ARBA" id="ARBA00023002"/>
    </source>
</evidence>
<dbReference type="RefSeq" id="WP_320412046.1">
    <property type="nucleotide sequence ID" value="NZ_JAAEJV010000009.1"/>
</dbReference>
<dbReference type="EMBL" id="JAAEJV010000009">
    <property type="protein sequence ID" value="MBF5059049.1"/>
    <property type="molecule type" value="Genomic_DNA"/>
</dbReference>
<protein>
    <submittedName>
        <fullName evidence="5">Pyruvate dehydrogenase E1 component subunit alpha</fullName>
        <ecNumber evidence="5">1.2.4.1</ecNumber>
    </submittedName>
</protein>
<dbReference type="EC" id="1.2.4.1" evidence="5"/>
<dbReference type="PANTHER" id="PTHR11516:SF60">
    <property type="entry name" value="PYRUVATE DEHYDROGENASE E1 COMPONENT SUBUNIT ALPHA"/>
    <property type="match status" value="1"/>
</dbReference>
<dbReference type="InterPro" id="IPR029061">
    <property type="entry name" value="THDP-binding"/>
</dbReference>